<keyword evidence="4" id="KW-0378">Hydrolase</keyword>
<keyword evidence="11" id="KW-1185">Reference proteome</keyword>
<gene>
    <name evidence="10" type="ORF">Tco_1002764</name>
</gene>
<feature type="region of interest" description="Disordered" evidence="6">
    <location>
        <begin position="496"/>
        <end position="515"/>
    </location>
</feature>
<evidence type="ECO:0000256" key="4">
    <source>
        <dbReference type="ARBA" id="ARBA00022759"/>
    </source>
</evidence>
<dbReference type="InterPro" id="IPR012337">
    <property type="entry name" value="RNaseH-like_sf"/>
</dbReference>
<dbReference type="InterPro" id="IPR005162">
    <property type="entry name" value="Retrotrans_gag_dom"/>
</dbReference>
<accession>A0ABQ5F7A1</accession>
<evidence type="ECO:0000256" key="1">
    <source>
        <dbReference type="ARBA" id="ARBA00022679"/>
    </source>
</evidence>
<feature type="compositionally biased region" description="Basic and acidic residues" evidence="6">
    <location>
        <begin position="888"/>
        <end position="903"/>
    </location>
</feature>
<dbReference type="PANTHER" id="PTHR37984">
    <property type="entry name" value="PROTEIN CBG26694"/>
    <property type="match status" value="1"/>
</dbReference>
<dbReference type="SUPFAM" id="SSF53098">
    <property type="entry name" value="Ribonuclease H-like"/>
    <property type="match status" value="1"/>
</dbReference>
<proteinExistence type="predicted"/>
<keyword evidence="10" id="KW-0695">RNA-directed DNA polymerase</keyword>
<evidence type="ECO:0000259" key="9">
    <source>
        <dbReference type="Pfam" id="PF17919"/>
    </source>
</evidence>
<keyword evidence="1" id="KW-0808">Transferase</keyword>
<feature type="compositionally biased region" description="Basic and acidic residues" evidence="6">
    <location>
        <begin position="541"/>
        <end position="550"/>
    </location>
</feature>
<dbReference type="InterPro" id="IPR036397">
    <property type="entry name" value="RNaseH_sf"/>
</dbReference>
<dbReference type="InterPro" id="IPR041577">
    <property type="entry name" value="RT_RNaseH_2"/>
</dbReference>
<dbReference type="InterPro" id="IPR000477">
    <property type="entry name" value="RT_dom"/>
</dbReference>
<feature type="region of interest" description="Disordered" evidence="6">
    <location>
        <begin position="1"/>
        <end position="26"/>
    </location>
</feature>
<dbReference type="InterPro" id="IPR021109">
    <property type="entry name" value="Peptidase_aspartic_dom_sf"/>
</dbReference>
<feature type="domain" description="Reverse transcriptase/retrotransposon-derived protein RNase H-like" evidence="9">
    <location>
        <begin position="1091"/>
        <end position="1185"/>
    </location>
</feature>
<evidence type="ECO:0000259" key="8">
    <source>
        <dbReference type="Pfam" id="PF03732"/>
    </source>
</evidence>
<feature type="domain" description="Retrotransposon gag" evidence="8">
    <location>
        <begin position="141"/>
        <end position="230"/>
    </location>
</feature>
<dbReference type="GO" id="GO:0003964">
    <property type="term" value="F:RNA-directed DNA polymerase activity"/>
    <property type="evidence" value="ECO:0007669"/>
    <property type="project" value="UniProtKB-KW"/>
</dbReference>
<dbReference type="InterPro" id="IPR043128">
    <property type="entry name" value="Rev_trsase/Diguanyl_cyclase"/>
</dbReference>
<dbReference type="InterPro" id="IPR050951">
    <property type="entry name" value="Retrovirus_Pol_polyprotein"/>
</dbReference>
<feature type="compositionally biased region" description="Polar residues" evidence="6">
    <location>
        <begin position="496"/>
        <end position="511"/>
    </location>
</feature>
<dbReference type="EMBL" id="BQNB010017090">
    <property type="protein sequence ID" value="GJT59231.1"/>
    <property type="molecule type" value="Genomic_DNA"/>
</dbReference>
<keyword evidence="5" id="KW-0511">Multifunctional enzyme</keyword>
<dbReference type="Pfam" id="PF17919">
    <property type="entry name" value="RT_RNaseH_2"/>
    <property type="match status" value="1"/>
</dbReference>
<protein>
    <submittedName>
        <fullName evidence="10">Reverse transcriptase domain-containing protein</fullName>
    </submittedName>
</protein>
<dbReference type="Pfam" id="PF03732">
    <property type="entry name" value="Retrotrans_gag"/>
    <property type="match status" value="1"/>
</dbReference>
<evidence type="ECO:0000256" key="2">
    <source>
        <dbReference type="ARBA" id="ARBA00022695"/>
    </source>
</evidence>
<reference evidence="10" key="2">
    <citation type="submission" date="2022-01" db="EMBL/GenBank/DDBJ databases">
        <authorList>
            <person name="Yamashiro T."/>
            <person name="Shiraishi A."/>
            <person name="Satake H."/>
            <person name="Nakayama K."/>
        </authorList>
    </citation>
    <scope>NUCLEOTIDE SEQUENCE</scope>
</reference>
<keyword evidence="4" id="KW-0255">Endonuclease</keyword>
<dbReference type="Gene3D" id="2.40.70.10">
    <property type="entry name" value="Acid Proteases"/>
    <property type="match status" value="1"/>
</dbReference>
<sequence>MSTRSSTRNLFPPLEDPERTIRRRTRVDPNLLNNFKEINMAANGNGDDGLPPAGAGLPVPDLRTMEELCQPTLDGRGGPIAPIAIQATNFGLKNGMIQQVQNSCPFRRPGDDANKHLDKFLHVTQSMKVNGVSDDALCLYLFPYSLKHRAAKWFDRLPRNSITTFDQMAKIFLGKYFLPSMVTKLRNDITNFHQEPDESLFEAWERYKLLIDRCPNHNMLPVTQIDTFYNRLTLIHRDTINAAVGGTFMKRRPEECYDLIENITTHHNDWDTSAQRSESSSSITSSNPEIAALKLEMAEINKNLMKMLQTNQQVNSVTPSCENCSGPHSYINCPATIGQTQNVYAAGTYNQGGNTYQPQGNRNFLSYRSDNYLRPPGFNVNQNQNRNNQNQNQNRNQGNNQGRNQFFQGANHNPAPAYQAPAYQAPAPAYQAPPYQAPVHQAPIPQPQVVTNAEFSSYMKANDAILKNMQTNMTTLANSTNDLKNMLGQFMKMNTASTSGSGTLPSNTITNPREDLKGITTRSGVAYKGPTIPTTSSSPKVVERETEVTKDTVPPTNNRGTEDVQPPFVQVETQVPNFKPVVAPVVEPVEAPVSAPKPNPKPSIPYPSRLNDQKLREKANNQMDKFFQIFQDLHFDISFADALILMPKFASTIKSLLSNKEKLFELARTPLNEHFSAILLRKLPEKLGDPGKFLIPCDFSGTDVCLALADLGASINLMPLSVWKKLSLPELTPTFPLILGRSFLKTGRALIDVYKGELTLCVGNEAVTFNLDQTSRYSSNYDDISVNRIDVIDVACEEYSQEVLRFSVSGNPTPSTKPIVSTSSPTLTPFRDSDFLLEETDAFLAIEDEPISLEIDDSYYDSEGDILLLEEFLNDDPSSPPLPPQELKVVEPKNEKSSIDEPPEVELKDLPPHFEYAFLEGTDKLPVTIAKDLKDEEKAALIKVLKSHKLCNAPGTFQRCMTAIFHIIIKKMMEVFMDDFSVFGNSFGTCLSHLDNMLKRCEDTNLCLNWEKSHFMVKERIVLRHKISKNGIEVDKAKVDVIAKLPHPTTIKGIRSFLGHAEFYRRFIQDFSKIARLMTRLLEKDTPFFFSKECIEAFQTLKKKLTKAPILVASDWDLPFELMCDASDFAIGAVLGKRKTKHFQPIHYASKTMTDAQAHYTMTKKELLVVVYAFEKFRHYLVLSKSIVYTDHSALNYLFKKQDAKPRLLRGQVEVSNRGLKRILERTVGENRASWSDKLDDALWAFRTTFKTPIECTPYKLVYGKACHLPIELEHKAYWALKHANFDLKSAGDHRKVQLNELNELRDQAYENSLIYKEKTKKIYDSKIKNRVFNVGDRDLLFNSRLKIFSGKLKTRWTGPFTVAQVFTYGTIELSQTDGPNFKVNGHRLKHYFGGDVPCIVVPELQTFPKD</sequence>
<dbReference type="InterPro" id="IPR043502">
    <property type="entry name" value="DNA/RNA_pol_sf"/>
</dbReference>
<evidence type="ECO:0000259" key="7">
    <source>
        <dbReference type="Pfam" id="PF00078"/>
    </source>
</evidence>
<evidence type="ECO:0000256" key="5">
    <source>
        <dbReference type="ARBA" id="ARBA00023268"/>
    </source>
</evidence>
<feature type="domain" description="Reverse transcriptase" evidence="7">
    <location>
        <begin position="952"/>
        <end position="1019"/>
    </location>
</feature>
<keyword evidence="3" id="KW-0540">Nuclease</keyword>
<feature type="compositionally biased region" description="Low complexity" evidence="6">
    <location>
        <begin position="377"/>
        <end position="419"/>
    </location>
</feature>
<feature type="compositionally biased region" description="Polar residues" evidence="6">
    <location>
        <begin position="354"/>
        <end position="369"/>
    </location>
</feature>
<organism evidence="10 11">
    <name type="scientific">Tanacetum coccineum</name>
    <dbReference type="NCBI Taxonomy" id="301880"/>
    <lineage>
        <taxon>Eukaryota</taxon>
        <taxon>Viridiplantae</taxon>
        <taxon>Streptophyta</taxon>
        <taxon>Embryophyta</taxon>
        <taxon>Tracheophyta</taxon>
        <taxon>Spermatophyta</taxon>
        <taxon>Magnoliopsida</taxon>
        <taxon>eudicotyledons</taxon>
        <taxon>Gunneridae</taxon>
        <taxon>Pentapetalae</taxon>
        <taxon>asterids</taxon>
        <taxon>campanulids</taxon>
        <taxon>Asterales</taxon>
        <taxon>Asteraceae</taxon>
        <taxon>Asteroideae</taxon>
        <taxon>Anthemideae</taxon>
        <taxon>Anthemidinae</taxon>
        <taxon>Tanacetum</taxon>
    </lineage>
</organism>
<evidence type="ECO:0000313" key="10">
    <source>
        <dbReference type="EMBL" id="GJT59231.1"/>
    </source>
</evidence>
<keyword evidence="2" id="KW-0548">Nucleotidyltransferase</keyword>
<dbReference type="SUPFAM" id="SSF56672">
    <property type="entry name" value="DNA/RNA polymerases"/>
    <property type="match status" value="1"/>
</dbReference>
<dbReference type="Proteomes" id="UP001151760">
    <property type="component" value="Unassembled WGS sequence"/>
</dbReference>
<feature type="region of interest" description="Disordered" evidence="6">
    <location>
        <begin position="354"/>
        <end position="419"/>
    </location>
</feature>
<dbReference type="CDD" id="cd09274">
    <property type="entry name" value="RNase_HI_RT_Ty3"/>
    <property type="match status" value="1"/>
</dbReference>
<evidence type="ECO:0000256" key="3">
    <source>
        <dbReference type="ARBA" id="ARBA00022722"/>
    </source>
</evidence>
<feature type="region of interest" description="Disordered" evidence="6">
    <location>
        <begin position="875"/>
        <end position="903"/>
    </location>
</feature>
<reference evidence="10" key="1">
    <citation type="journal article" date="2022" name="Int. J. Mol. Sci.">
        <title>Draft Genome of Tanacetum Coccineum: Genomic Comparison of Closely Related Tanacetum-Family Plants.</title>
        <authorList>
            <person name="Yamashiro T."/>
            <person name="Shiraishi A."/>
            <person name="Nakayama K."/>
            <person name="Satake H."/>
        </authorList>
    </citation>
    <scope>NUCLEOTIDE SEQUENCE</scope>
</reference>
<name>A0ABQ5F7A1_9ASTR</name>
<dbReference type="PANTHER" id="PTHR37984:SF5">
    <property type="entry name" value="PROTEIN NYNRIN-LIKE"/>
    <property type="match status" value="1"/>
</dbReference>
<dbReference type="Gene3D" id="3.30.70.270">
    <property type="match status" value="2"/>
</dbReference>
<feature type="region of interest" description="Disordered" evidence="6">
    <location>
        <begin position="524"/>
        <end position="564"/>
    </location>
</feature>
<evidence type="ECO:0000256" key="6">
    <source>
        <dbReference type="SAM" id="MobiDB-lite"/>
    </source>
</evidence>
<dbReference type="Pfam" id="PF00078">
    <property type="entry name" value="RVT_1"/>
    <property type="match status" value="1"/>
</dbReference>
<dbReference type="Gene3D" id="3.30.420.10">
    <property type="entry name" value="Ribonuclease H-like superfamily/Ribonuclease H"/>
    <property type="match status" value="1"/>
</dbReference>
<comment type="caution">
    <text evidence="10">The sequence shown here is derived from an EMBL/GenBank/DDBJ whole genome shotgun (WGS) entry which is preliminary data.</text>
</comment>
<evidence type="ECO:0000313" key="11">
    <source>
        <dbReference type="Proteomes" id="UP001151760"/>
    </source>
</evidence>